<dbReference type="GO" id="GO:0008146">
    <property type="term" value="F:sulfotransferase activity"/>
    <property type="evidence" value="ECO:0007669"/>
    <property type="project" value="InterPro"/>
</dbReference>
<feature type="domain" description="Sulfotransferase" evidence="4">
    <location>
        <begin position="69"/>
        <end position="234"/>
    </location>
</feature>
<reference evidence="5" key="1">
    <citation type="submission" date="2022-12" db="EMBL/GenBank/DDBJ databases">
        <title>Draft genome assemblies for two species of Escallonia (Escalloniales).</title>
        <authorList>
            <person name="Chanderbali A."/>
            <person name="Dervinis C."/>
            <person name="Anghel I."/>
            <person name="Soltis D."/>
            <person name="Soltis P."/>
            <person name="Zapata F."/>
        </authorList>
    </citation>
    <scope>NUCLEOTIDE SEQUENCE</scope>
    <source>
        <strain evidence="5">UCBG64.0493</strain>
        <tissue evidence="5">Leaf</tissue>
    </source>
</reference>
<evidence type="ECO:0000313" key="5">
    <source>
        <dbReference type="EMBL" id="KAK3035618.1"/>
    </source>
</evidence>
<dbReference type="EMBL" id="JAVXUP010000170">
    <property type="protein sequence ID" value="KAK3035618.1"/>
    <property type="molecule type" value="Genomic_DNA"/>
</dbReference>
<proteinExistence type="inferred from homology"/>
<dbReference type="AlphaFoldDB" id="A0AA88X2A6"/>
<evidence type="ECO:0000313" key="6">
    <source>
        <dbReference type="Proteomes" id="UP001188597"/>
    </source>
</evidence>
<dbReference type="PANTHER" id="PTHR11783">
    <property type="entry name" value="SULFOTRANSFERASE SULT"/>
    <property type="match status" value="1"/>
</dbReference>
<name>A0AA88X2A6_9ASTE</name>
<sequence length="243" mass="27861">MPTSQPPLSDLHKFLKEDELTQEGNPLLSTLPKEKEMLAPIYKYQGFWHSAWQLGGVLACQQHFQAQATDILLVTTPKSGTTWLKALMFTLVNRKHCPITKDHPLVGTNPQDLVPFLELNLYANNKVPDLASFASPRLFSTHLPFVSLPKSVHESACKLVYLCRDPKDAFVSLWHFTNKLRPQNLEIISLEEAFNKYCKGVNICGPFWDHILGYWNERLRNPENILFLKYDANHENLLVCSFI</sequence>
<evidence type="ECO:0000256" key="3">
    <source>
        <dbReference type="RuleBase" id="RU361155"/>
    </source>
</evidence>
<evidence type="ECO:0000259" key="4">
    <source>
        <dbReference type="Pfam" id="PF00685"/>
    </source>
</evidence>
<dbReference type="SUPFAM" id="SSF52540">
    <property type="entry name" value="P-loop containing nucleoside triphosphate hydrolases"/>
    <property type="match status" value="1"/>
</dbReference>
<comment type="caution">
    <text evidence="5">The sequence shown here is derived from an EMBL/GenBank/DDBJ whole genome shotgun (WGS) entry which is preliminary data.</text>
</comment>
<protein>
    <recommendedName>
        <fullName evidence="3">Sulfotransferase</fullName>
        <ecNumber evidence="3">2.8.2.-</ecNumber>
    </recommendedName>
</protein>
<dbReference type="Gene3D" id="3.40.50.300">
    <property type="entry name" value="P-loop containing nucleotide triphosphate hydrolases"/>
    <property type="match status" value="1"/>
</dbReference>
<accession>A0AA88X2A6</accession>
<dbReference type="Proteomes" id="UP001188597">
    <property type="component" value="Unassembled WGS sequence"/>
</dbReference>
<keyword evidence="2 3" id="KW-0808">Transferase</keyword>
<evidence type="ECO:0000256" key="1">
    <source>
        <dbReference type="ARBA" id="ARBA00005771"/>
    </source>
</evidence>
<organism evidence="5 6">
    <name type="scientific">Escallonia herrerae</name>
    <dbReference type="NCBI Taxonomy" id="1293975"/>
    <lineage>
        <taxon>Eukaryota</taxon>
        <taxon>Viridiplantae</taxon>
        <taxon>Streptophyta</taxon>
        <taxon>Embryophyta</taxon>
        <taxon>Tracheophyta</taxon>
        <taxon>Spermatophyta</taxon>
        <taxon>Magnoliopsida</taxon>
        <taxon>eudicotyledons</taxon>
        <taxon>Gunneridae</taxon>
        <taxon>Pentapetalae</taxon>
        <taxon>asterids</taxon>
        <taxon>campanulids</taxon>
        <taxon>Escalloniales</taxon>
        <taxon>Escalloniaceae</taxon>
        <taxon>Escallonia</taxon>
    </lineage>
</organism>
<keyword evidence="6" id="KW-1185">Reference proteome</keyword>
<dbReference type="EC" id="2.8.2.-" evidence="3"/>
<dbReference type="InterPro" id="IPR027417">
    <property type="entry name" value="P-loop_NTPase"/>
</dbReference>
<dbReference type="InterPro" id="IPR000863">
    <property type="entry name" value="Sulfotransferase_dom"/>
</dbReference>
<evidence type="ECO:0000256" key="2">
    <source>
        <dbReference type="ARBA" id="ARBA00022679"/>
    </source>
</evidence>
<comment type="similarity">
    <text evidence="1 3">Belongs to the sulfotransferase 1 family.</text>
</comment>
<dbReference type="Pfam" id="PF00685">
    <property type="entry name" value="Sulfotransfer_1"/>
    <property type="match status" value="1"/>
</dbReference>
<gene>
    <name evidence="5" type="ORF">RJ639_033210</name>
</gene>